<name>A0ACC3A165_9EURO</name>
<accession>A0ACC3A165</accession>
<sequence length="304" mass="33541">MALVASAVNLRLYADGLYFGESPRWQAGKLYISDMIGRKIYVIDASGRKEVLLEVENQPNGLGFMSDGSLIYSSMFNAKLYQYKEGQSQLYADLSSVMTGYCGDMVIDAEDRVYMDDTGARVLHGEKPCPGRLLLVDTDHTITSVAENLVFPNGIGIDNQGKHLYISETFSYQLDRFDLAGDGKLLNRTVCWDTHELATATGREFNRFCGVDGLCIDAEDGIWLSMLGYHTFIRKDAQGNITHRIDVDGDATACTLGGEDGKTLYLVVNKVPEGMDLFDAMVNKLTKCTIYTVTVDIGRGSARP</sequence>
<evidence type="ECO:0000313" key="1">
    <source>
        <dbReference type="EMBL" id="KAJ9653577.1"/>
    </source>
</evidence>
<protein>
    <submittedName>
        <fullName evidence="1">Uncharacterized protein</fullName>
    </submittedName>
</protein>
<keyword evidence="2" id="KW-1185">Reference proteome</keyword>
<organism evidence="1 2">
    <name type="scientific">Neophaeococcomyces mojaviensis</name>
    <dbReference type="NCBI Taxonomy" id="3383035"/>
    <lineage>
        <taxon>Eukaryota</taxon>
        <taxon>Fungi</taxon>
        <taxon>Dikarya</taxon>
        <taxon>Ascomycota</taxon>
        <taxon>Pezizomycotina</taxon>
        <taxon>Eurotiomycetes</taxon>
        <taxon>Chaetothyriomycetidae</taxon>
        <taxon>Chaetothyriales</taxon>
        <taxon>Chaetothyriales incertae sedis</taxon>
        <taxon>Neophaeococcomyces</taxon>
    </lineage>
</organism>
<reference evidence="1" key="1">
    <citation type="submission" date="2022-10" db="EMBL/GenBank/DDBJ databases">
        <title>Culturing micro-colonial fungi from biological soil crusts in the Mojave desert and describing Neophaeococcomyces mojavensis, and introducing the new genera and species Taxawa tesnikishii.</title>
        <authorList>
            <person name="Kurbessoian T."/>
            <person name="Stajich J.E."/>
        </authorList>
    </citation>
    <scope>NUCLEOTIDE SEQUENCE</scope>
    <source>
        <strain evidence="1">JES_112</strain>
    </source>
</reference>
<gene>
    <name evidence="1" type="ORF">H2198_007241</name>
</gene>
<evidence type="ECO:0000313" key="2">
    <source>
        <dbReference type="Proteomes" id="UP001172386"/>
    </source>
</evidence>
<dbReference type="EMBL" id="JAPDRQ010000149">
    <property type="protein sequence ID" value="KAJ9653577.1"/>
    <property type="molecule type" value="Genomic_DNA"/>
</dbReference>
<proteinExistence type="predicted"/>
<dbReference type="Proteomes" id="UP001172386">
    <property type="component" value="Unassembled WGS sequence"/>
</dbReference>
<comment type="caution">
    <text evidence="1">The sequence shown here is derived from an EMBL/GenBank/DDBJ whole genome shotgun (WGS) entry which is preliminary data.</text>
</comment>